<dbReference type="AlphaFoldDB" id="A0A7W2KEN2"/>
<organism evidence="4 5">
    <name type="scientific">Pseudomonas juntendi</name>
    <dbReference type="NCBI Taxonomy" id="2666183"/>
    <lineage>
        <taxon>Bacteria</taxon>
        <taxon>Pseudomonadati</taxon>
        <taxon>Pseudomonadota</taxon>
        <taxon>Gammaproteobacteria</taxon>
        <taxon>Pseudomonadales</taxon>
        <taxon>Pseudomonadaceae</taxon>
        <taxon>Pseudomonas</taxon>
    </lineage>
</organism>
<proteinExistence type="predicted"/>
<feature type="domain" description="SAVED-fused 2TM effector" evidence="3">
    <location>
        <begin position="4"/>
        <end position="151"/>
    </location>
</feature>
<protein>
    <submittedName>
        <fullName evidence="4">SAVED domain-containing protein</fullName>
    </submittedName>
</protein>
<dbReference type="Pfam" id="PF18145">
    <property type="entry name" value="SAVED"/>
    <property type="match status" value="1"/>
</dbReference>
<dbReference type="Pfam" id="PF18303">
    <property type="entry name" value="Saf_2TM"/>
    <property type="match status" value="1"/>
</dbReference>
<keyword evidence="1" id="KW-0472">Membrane</keyword>
<dbReference type="InterPro" id="IPR041167">
    <property type="entry name" value="Saf_2TM"/>
</dbReference>
<keyword evidence="1" id="KW-0812">Transmembrane</keyword>
<keyword evidence="1" id="KW-1133">Transmembrane helix</keyword>
<dbReference type="NCBIfam" id="NF033611">
    <property type="entry name" value="SAVED"/>
    <property type="match status" value="1"/>
</dbReference>
<feature type="domain" description="SMODS-associated and fused to various effectors" evidence="2">
    <location>
        <begin position="162"/>
        <end position="348"/>
    </location>
</feature>
<name>A0A7W2KEN2_9PSED</name>
<dbReference type="RefSeq" id="WP_182389223.1">
    <property type="nucleotide sequence ID" value="NZ_JACGCX010000003.1"/>
</dbReference>
<evidence type="ECO:0000259" key="2">
    <source>
        <dbReference type="Pfam" id="PF18145"/>
    </source>
</evidence>
<reference evidence="4 5" key="1">
    <citation type="submission" date="2020-07" db="EMBL/GenBank/DDBJ databases">
        <title>Diversity of carbapenemase encoding genes among Pseudomonas putida group clinical isolates in a tertiary Brazilian hospital.</title>
        <authorList>
            <person name="Alberto-Lei F."/>
            <person name="Nodari C.S."/>
            <person name="Streling A.P."/>
            <person name="Paulino J.T."/>
            <person name="Bessa-Neto F.O."/>
            <person name="Cayo R."/>
            <person name="Gales A.C."/>
        </authorList>
    </citation>
    <scope>NUCLEOTIDE SEQUENCE [LARGE SCALE GENOMIC DNA]</scope>
    <source>
        <strain evidence="4 5">12815</strain>
    </source>
</reference>
<dbReference type="Proteomes" id="UP000545074">
    <property type="component" value="Unassembled WGS sequence"/>
</dbReference>
<accession>A0A7W2KEN2</accession>
<sequence length="372" mass="40607">MLKEELLNWGRKLVDWFVRPKNPGVTLIRSGAVVIGLSLAGGIVGQIVYKSDSTQLQASVDTSGGPATWISLTAFGVGVLMILVGICLNLHDRQQLARQRVLVLEQKGLFKIDSPLDSTVKNTIGGNVDTILVDIREGVTEGRISNPEIALKKVVDGRGDLVRRLDGQNKNDIEIVYGGLMAVPFAFLTGCLLDDEGGRIKVFDWDRLGVGQWRLIQSGVDDNQRLQTVSAIPGTVEEVVLALSISYPVDEVGIASTFPGLPVLHMKMDDLSSNAHWSIEKQSALAEQFLQALKGLSAKGAKTIHLIIAAPNSVVFNLGRIYDRRLLPSAIVYQYERSSNPTFPWGVALPTHAQDEPSLFRHEVKRAAEQLS</sequence>
<evidence type="ECO:0000313" key="4">
    <source>
        <dbReference type="EMBL" id="MBA6097133.1"/>
    </source>
</evidence>
<evidence type="ECO:0000256" key="1">
    <source>
        <dbReference type="SAM" id="Phobius"/>
    </source>
</evidence>
<gene>
    <name evidence="4" type="ORF">H4C80_08380</name>
</gene>
<dbReference type="InterPro" id="IPR040836">
    <property type="entry name" value="SAVED"/>
</dbReference>
<dbReference type="EMBL" id="JACGCX010000003">
    <property type="protein sequence ID" value="MBA6097133.1"/>
    <property type="molecule type" value="Genomic_DNA"/>
</dbReference>
<evidence type="ECO:0000259" key="3">
    <source>
        <dbReference type="Pfam" id="PF18303"/>
    </source>
</evidence>
<comment type="caution">
    <text evidence="4">The sequence shown here is derived from an EMBL/GenBank/DDBJ whole genome shotgun (WGS) entry which is preliminary data.</text>
</comment>
<feature type="transmembrane region" description="Helical" evidence="1">
    <location>
        <begin position="69"/>
        <end position="90"/>
    </location>
</feature>
<feature type="transmembrane region" description="Helical" evidence="1">
    <location>
        <begin position="27"/>
        <end position="49"/>
    </location>
</feature>
<evidence type="ECO:0000313" key="5">
    <source>
        <dbReference type="Proteomes" id="UP000545074"/>
    </source>
</evidence>